<reference evidence="7 8" key="1">
    <citation type="journal article" date="2019" name="Sci. Rep.">
        <title>Comparative genomics of chytrid fungi reveal insights into the obligate biotrophic and pathogenic lifestyle of Synchytrium endobioticum.</title>
        <authorList>
            <person name="van de Vossenberg B.T.L.H."/>
            <person name="Warris S."/>
            <person name="Nguyen H.D.T."/>
            <person name="van Gent-Pelzer M.P.E."/>
            <person name="Joly D.L."/>
            <person name="van de Geest H.C."/>
            <person name="Bonants P.J.M."/>
            <person name="Smith D.S."/>
            <person name="Levesque C.A."/>
            <person name="van der Lee T.A.J."/>
        </authorList>
    </citation>
    <scope>NUCLEOTIDE SEQUENCE [LARGE SCALE GENOMIC DNA]</scope>
    <source>
        <strain evidence="7 8">CBS 675.73</strain>
    </source>
</reference>
<dbReference type="GO" id="GO:0006508">
    <property type="term" value="P:proteolysis"/>
    <property type="evidence" value="ECO:0007669"/>
    <property type="project" value="UniProtKB-KW"/>
</dbReference>
<dbReference type="Pfam" id="PF00004">
    <property type="entry name" value="AAA"/>
    <property type="match status" value="1"/>
</dbReference>
<dbReference type="Proteomes" id="UP000320333">
    <property type="component" value="Unassembled WGS sequence"/>
</dbReference>
<evidence type="ECO:0000256" key="1">
    <source>
        <dbReference type="ARBA" id="ARBA00022670"/>
    </source>
</evidence>
<accession>A0A507E0M6</accession>
<dbReference type="InterPro" id="IPR027065">
    <property type="entry name" value="Lon_Prtase"/>
</dbReference>
<dbReference type="GO" id="GO:0016887">
    <property type="term" value="F:ATP hydrolysis activity"/>
    <property type="evidence" value="ECO:0007669"/>
    <property type="project" value="InterPro"/>
</dbReference>
<dbReference type="GO" id="GO:0004176">
    <property type="term" value="F:ATP-dependent peptidase activity"/>
    <property type="evidence" value="ECO:0007669"/>
    <property type="project" value="InterPro"/>
</dbReference>
<dbReference type="AlphaFoldDB" id="A0A507E0M6"/>
<evidence type="ECO:0000256" key="5">
    <source>
        <dbReference type="ARBA" id="ARBA00022840"/>
    </source>
</evidence>
<dbReference type="Gene3D" id="1.20.5.5270">
    <property type="match status" value="1"/>
</dbReference>
<dbReference type="PANTHER" id="PTHR10046">
    <property type="entry name" value="ATP DEPENDENT LON PROTEASE FAMILY MEMBER"/>
    <property type="match status" value="1"/>
</dbReference>
<evidence type="ECO:0000313" key="7">
    <source>
        <dbReference type="EMBL" id="TPX56748.1"/>
    </source>
</evidence>
<dbReference type="InterPro" id="IPR027417">
    <property type="entry name" value="P-loop_NTPase"/>
</dbReference>
<keyword evidence="8" id="KW-1185">Reference proteome</keyword>
<keyword evidence="1" id="KW-0645">Protease</keyword>
<comment type="caution">
    <text evidence="7">The sequence shown here is derived from an EMBL/GenBank/DDBJ whole genome shotgun (WGS) entry which is preliminary data.</text>
</comment>
<gene>
    <name evidence="7" type="ORF">CcCBS67573_g09317</name>
</gene>
<dbReference type="FunFam" id="1.20.5.5270:FF:000002">
    <property type="entry name" value="Lon protease homolog"/>
    <property type="match status" value="1"/>
</dbReference>
<dbReference type="STRING" id="246404.A0A507E0M6"/>
<dbReference type="GO" id="GO:0005524">
    <property type="term" value="F:ATP binding"/>
    <property type="evidence" value="ECO:0007669"/>
    <property type="project" value="UniProtKB-KW"/>
</dbReference>
<dbReference type="OrthoDB" id="2411602at2759"/>
<dbReference type="EMBL" id="QEAP01000790">
    <property type="protein sequence ID" value="TPX56748.1"/>
    <property type="molecule type" value="Genomic_DNA"/>
</dbReference>
<keyword evidence="5" id="KW-0067">ATP-binding</keyword>
<keyword evidence="2" id="KW-0547">Nucleotide-binding</keyword>
<name>A0A507E0M6_9FUNG</name>
<feature type="domain" description="ATPase AAA-type core" evidence="6">
    <location>
        <begin position="84"/>
        <end position="157"/>
    </location>
</feature>
<dbReference type="Gene3D" id="3.40.50.300">
    <property type="entry name" value="P-loop containing nucleotide triphosphate hydrolases"/>
    <property type="match status" value="1"/>
</dbReference>
<evidence type="ECO:0000256" key="4">
    <source>
        <dbReference type="ARBA" id="ARBA00022825"/>
    </source>
</evidence>
<dbReference type="SUPFAM" id="SSF52540">
    <property type="entry name" value="P-loop containing nucleoside triphosphate hydrolases"/>
    <property type="match status" value="1"/>
</dbReference>
<organism evidence="7 8">
    <name type="scientific">Chytriomyces confervae</name>
    <dbReference type="NCBI Taxonomy" id="246404"/>
    <lineage>
        <taxon>Eukaryota</taxon>
        <taxon>Fungi</taxon>
        <taxon>Fungi incertae sedis</taxon>
        <taxon>Chytridiomycota</taxon>
        <taxon>Chytridiomycota incertae sedis</taxon>
        <taxon>Chytridiomycetes</taxon>
        <taxon>Chytridiales</taxon>
        <taxon>Chytriomycetaceae</taxon>
        <taxon>Chytriomyces</taxon>
    </lineage>
</organism>
<keyword evidence="3" id="KW-0378">Hydrolase</keyword>
<dbReference type="InterPro" id="IPR003959">
    <property type="entry name" value="ATPase_AAA_core"/>
</dbReference>
<sequence>METVESSADPEFAALKKRLETLPLPEEAAKNTKRELGRLKRMPANMPKHQIIRKYLEWMSEMPWDIMSNGDSGGFSILNTLPKPPGVGKTSLGKSVANALGRKFYRISRGGVHDEAEIRGPQKTMLIFLGEIDKLTRDALGDSSAALLEVLEAEQNNTFTDYYLSVPFDLPQSIADGPNGNDSNSRIHVCRKISIAQTSSAQTNLDTWIGRRRSEHSTIHVDAHGHRTQHTRLRAACARSTATRPPSAAISPSNTHVRAMERHALDSFNGTVSPIKLEEILGQPHFVTEVSERRLSLGVVKELDYEVLTKWS</sequence>
<dbReference type="GO" id="GO:0030163">
    <property type="term" value="P:protein catabolic process"/>
    <property type="evidence" value="ECO:0007669"/>
    <property type="project" value="InterPro"/>
</dbReference>
<evidence type="ECO:0000259" key="6">
    <source>
        <dbReference type="Pfam" id="PF00004"/>
    </source>
</evidence>
<evidence type="ECO:0000313" key="8">
    <source>
        <dbReference type="Proteomes" id="UP000320333"/>
    </source>
</evidence>
<dbReference type="GO" id="GO:0004252">
    <property type="term" value="F:serine-type endopeptidase activity"/>
    <property type="evidence" value="ECO:0007669"/>
    <property type="project" value="InterPro"/>
</dbReference>
<evidence type="ECO:0000256" key="3">
    <source>
        <dbReference type="ARBA" id="ARBA00022801"/>
    </source>
</evidence>
<protein>
    <recommendedName>
        <fullName evidence="6">ATPase AAA-type core domain-containing protein</fullName>
    </recommendedName>
</protein>
<proteinExistence type="predicted"/>
<evidence type="ECO:0000256" key="2">
    <source>
        <dbReference type="ARBA" id="ARBA00022741"/>
    </source>
</evidence>
<keyword evidence="4" id="KW-0720">Serine protease</keyword>